<dbReference type="GO" id="GO:0016102">
    <property type="term" value="P:diterpenoid biosynthetic process"/>
    <property type="evidence" value="ECO:0007669"/>
    <property type="project" value="TreeGrafter"/>
</dbReference>
<evidence type="ECO:0000256" key="5">
    <source>
        <dbReference type="ARBA" id="ARBA00023235"/>
    </source>
</evidence>
<comment type="similarity">
    <text evidence="2">Belongs to the terpene synthase family.</text>
</comment>
<organism evidence="7 8">
    <name type="scientific">Corynespora cassiicola Philippines</name>
    <dbReference type="NCBI Taxonomy" id="1448308"/>
    <lineage>
        <taxon>Eukaryota</taxon>
        <taxon>Fungi</taxon>
        <taxon>Dikarya</taxon>
        <taxon>Ascomycota</taxon>
        <taxon>Pezizomycotina</taxon>
        <taxon>Dothideomycetes</taxon>
        <taxon>Pleosporomycetidae</taxon>
        <taxon>Pleosporales</taxon>
        <taxon>Corynesporascaceae</taxon>
        <taxon>Corynespora</taxon>
    </lineage>
</organism>
<comment type="cofactor">
    <cofactor evidence="1">
        <name>Mg(2+)</name>
        <dbReference type="ChEBI" id="CHEBI:18420"/>
    </cofactor>
</comment>
<proteinExistence type="inferred from homology"/>
<keyword evidence="6" id="KW-0456">Lyase</keyword>
<dbReference type="OrthoDB" id="2343925at2759"/>
<dbReference type="GO" id="GO:0010333">
    <property type="term" value="F:terpene synthase activity"/>
    <property type="evidence" value="ECO:0007669"/>
    <property type="project" value="InterPro"/>
</dbReference>
<dbReference type="Gene3D" id="1.50.10.20">
    <property type="match status" value="1"/>
</dbReference>
<dbReference type="EMBL" id="KZ678140">
    <property type="protein sequence ID" value="PSN63320.1"/>
    <property type="molecule type" value="Genomic_DNA"/>
</dbReference>
<evidence type="ECO:0000256" key="3">
    <source>
        <dbReference type="ARBA" id="ARBA00022723"/>
    </source>
</evidence>
<protein>
    <submittedName>
        <fullName evidence="7">Ent-kaurene synthase</fullName>
    </submittedName>
</protein>
<dbReference type="STRING" id="1448308.A0A2T2ND67"/>
<evidence type="ECO:0000256" key="1">
    <source>
        <dbReference type="ARBA" id="ARBA00001946"/>
    </source>
</evidence>
<dbReference type="AlphaFoldDB" id="A0A2T2ND67"/>
<dbReference type="InterPro" id="IPR017057">
    <property type="entry name" value="Ent-kaurene_synthase_fun"/>
</dbReference>
<accession>A0A2T2ND67</accession>
<dbReference type="Proteomes" id="UP000240883">
    <property type="component" value="Unassembled WGS sequence"/>
</dbReference>
<dbReference type="Gene3D" id="1.50.10.160">
    <property type="match status" value="1"/>
</dbReference>
<dbReference type="GO" id="GO:0000287">
    <property type="term" value="F:magnesium ion binding"/>
    <property type="evidence" value="ECO:0007669"/>
    <property type="project" value="TreeGrafter"/>
</dbReference>
<name>A0A2T2ND67_CORCC</name>
<dbReference type="InterPro" id="IPR050148">
    <property type="entry name" value="Terpene_synthase-like"/>
</dbReference>
<evidence type="ECO:0000313" key="7">
    <source>
        <dbReference type="EMBL" id="PSN63320.1"/>
    </source>
</evidence>
<evidence type="ECO:0000256" key="6">
    <source>
        <dbReference type="ARBA" id="ARBA00023239"/>
    </source>
</evidence>
<sequence>MAPTNSLEDLSNNLLKTLTAGLDNQLGIGSFSSAIYDTAWVAMVEKVDQRTGEKQALFPECFQFLLDTQLPGGAWEAYSCDIDGILNTMAALIALKRRSTSINTNNAELGARCVRAQKALQELMELWDIRSCDRVGFEIIVPALLRLLQEVGVEIKFPARDVLMQLCDEKMAKLYPLLYEGPQSTLTHSLEAFVGKLNYDKVKHHASPYGAMLASPSSTAAYLLYSKEWDHRAESYLRQVVEIRGKNGGIPSAFPTTIFELSWITATLIDAGFTPEQLGEFSLSKVREIISDNLTRQNGIVGFAPYCLPDADDSSMAISVLGLLGEHVPLTSLCAQYETPSHFLTYRGERNASFSANCNVLLCLLRRSDLRENTLRVVKCTQFLSQLWYEGKVKDKWNTSEYYPMMLLAKAFVMLLSRWEKGDLKEQDLPTGLISERVPVVLMDILIRTLDRQLPNGSWDSMNEITSYALITLASLFRLPWFQSIETEIADRIWKAREFLERNRSNWSHGKYLWIEKVAYSSSNLSKTYCIAAMKATESGQPKEPLGAKVDGLLQAPAKTTKAMVKFFSKIPMFLQTPEWKLNVVVNQALLFVPALHRVRLEIFPRKSVGKDKYLQYIPFTWVSVGNGSLNLSLDVQWEMMVLSMLIYQVDEFMEAYVAHEITDNLNAVRSIVRHHCQYPLEKGARKRPREEWLDDHDSALNAHTNSSSNGSSYHSLQEVDRVLGNFIKTITTQPKVTKSAPWLQQWLSREIEAFLLAHVDHISDCHSLANQHTGTDKSLVFRTARSTYFDWVRTTTADTTGGPFAFPFYICLLDVPDKNRMSNIVARYISQDVSRHLATLCRQHNDVGSLSRDLFEKNLNSVNFFEFNTESNYASSTESPPDHWKDNVKKELLEVAEYERSCLDKALFDFETLAGTKMGGLVRVFVDVTDLYGQLYLAKDISASNLNRQG</sequence>
<dbReference type="PANTHER" id="PTHR31739:SF25">
    <property type="entry name" value="(E,E)-GERANYLLINALOOL SYNTHASE"/>
    <property type="match status" value="1"/>
</dbReference>
<keyword evidence="4" id="KW-0460">Magnesium</keyword>
<evidence type="ECO:0000256" key="2">
    <source>
        <dbReference type="ARBA" id="ARBA00006333"/>
    </source>
</evidence>
<evidence type="ECO:0000313" key="8">
    <source>
        <dbReference type="Proteomes" id="UP000240883"/>
    </source>
</evidence>
<keyword evidence="5" id="KW-0413">Isomerase</keyword>
<gene>
    <name evidence="7" type="ORF">BS50DRAFT_531077</name>
</gene>
<keyword evidence="8" id="KW-1185">Reference proteome</keyword>
<evidence type="ECO:0000256" key="4">
    <source>
        <dbReference type="ARBA" id="ARBA00022842"/>
    </source>
</evidence>
<dbReference type="InterPro" id="IPR008930">
    <property type="entry name" value="Terpenoid_cyclase/PrenylTrfase"/>
</dbReference>
<dbReference type="GO" id="GO:0016853">
    <property type="term" value="F:isomerase activity"/>
    <property type="evidence" value="ECO:0007669"/>
    <property type="project" value="UniProtKB-KW"/>
</dbReference>
<reference evidence="7 8" key="1">
    <citation type="journal article" date="2018" name="Front. Microbiol.">
        <title>Genome-Wide Analysis of Corynespora cassiicola Leaf Fall Disease Putative Effectors.</title>
        <authorList>
            <person name="Lopez D."/>
            <person name="Ribeiro S."/>
            <person name="Label P."/>
            <person name="Fumanal B."/>
            <person name="Venisse J.S."/>
            <person name="Kohler A."/>
            <person name="de Oliveira R.R."/>
            <person name="Labutti K."/>
            <person name="Lipzen A."/>
            <person name="Lail K."/>
            <person name="Bauer D."/>
            <person name="Ohm R.A."/>
            <person name="Barry K.W."/>
            <person name="Spatafora J."/>
            <person name="Grigoriev I.V."/>
            <person name="Martin F.M."/>
            <person name="Pujade-Renaud V."/>
        </authorList>
    </citation>
    <scope>NUCLEOTIDE SEQUENCE [LARGE SCALE GENOMIC DNA]</scope>
    <source>
        <strain evidence="7 8">Philippines</strain>
    </source>
</reference>
<dbReference type="SUPFAM" id="SSF48239">
    <property type="entry name" value="Terpenoid cyclases/Protein prenyltransferases"/>
    <property type="match status" value="1"/>
</dbReference>
<keyword evidence="3" id="KW-0479">Metal-binding</keyword>
<dbReference type="PIRSF" id="PIRSF036498">
    <property type="entry name" value="Ent-kaurene_synthase_fungi"/>
    <property type="match status" value="1"/>
</dbReference>
<dbReference type="PANTHER" id="PTHR31739">
    <property type="entry name" value="ENT-COPALYL DIPHOSPHATE SYNTHASE, CHLOROPLASTIC"/>
    <property type="match status" value="1"/>
</dbReference>